<name>A0A2V1EBX7_9PLEO</name>
<evidence type="ECO:0000256" key="1">
    <source>
        <dbReference type="SAM" id="SignalP"/>
    </source>
</evidence>
<sequence length="84" mass="9499">MFFLCHLISIFTSISSTASIRFHSSKTLAHIHKINADYAIRVNEKTSTRSLGGVAERHRTAVCYPPHRNRKIKQKGVCNFGLVE</sequence>
<organism evidence="2 3">
    <name type="scientific">Periconia macrospinosa</name>
    <dbReference type="NCBI Taxonomy" id="97972"/>
    <lineage>
        <taxon>Eukaryota</taxon>
        <taxon>Fungi</taxon>
        <taxon>Dikarya</taxon>
        <taxon>Ascomycota</taxon>
        <taxon>Pezizomycotina</taxon>
        <taxon>Dothideomycetes</taxon>
        <taxon>Pleosporomycetidae</taxon>
        <taxon>Pleosporales</taxon>
        <taxon>Massarineae</taxon>
        <taxon>Periconiaceae</taxon>
        <taxon>Periconia</taxon>
    </lineage>
</organism>
<reference evidence="2 3" key="1">
    <citation type="journal article" date="2018" name="Sci. Rep.">
        <title>Comparative genomics provides insights into the lifestyle and reveals functional heterogeneity of dark septate endophytic fungi.</title>
        <authorList>
            <person name="Knapp D.G."/>
            <person name="Nemeth J.B."/>
            <person name="Barry K."/>
            <person name="Hainaut M."/>
            <person name="Henrissat B."/>
            <person name="Johnson J."/>
            <person name="Kuo A."/>
            <person name="Lim J.H.P."/>
            <person name="Lipzen A."/>
            <person name="Nolan M."/>
            <person name="Ohm R.A."/>
            <person name="Tamas L."/>
            <person name="Grigoriev I.V."/>
            <person name="Spatafora J.W."/>
            <person name="Nagy L.G."/>
            <person name="Kovacs G.M."/>
        </authorList>
    </citation>
    <scope>NUCLEOTIDE SEQUENCE [LARGE SCALE GENOMIC DNA]</scope>
    <source>
        <strain evidence="2 3">DSE2036</strain>
    </source>
</reference>
<keyword evidence="1" id="KW-0732">Signal</keyword>
<keyword evidence="3" id="KW-1185">Reference proteome</keyword>
<feature type="chain" id="PRO_5015971751" description="Secreted protein" evidence="1">
    <location>
        <begin position="20"/>
        <end position="84"/>
    </location>
</feature>
<dbReference type="EMBL" id="KZ805306">
    <property type="protein sequence ID" value="PVI06880.1"/>
    <property type="molecule type" value="Genomic_DNA"/>
</dbReference>
<gene>
    <name evidence="2" type="ORF">DM02DRAFT_377667</name>
</gene>
<dbReference type="Proteomes" id="UP000244855">
    <property type="component" value="Unassembled WGS sequence"/>
</dbReference>
<feature type="signal peptide" evidence="1">
    <location>
        <begin position="1"/>
        <end position="19"/>
    </location>
</feature>
<dbReference type="AlphaFoldDB" id="A0A2V1EBX7"/>
<evidence type="ECO:0000313" key="2">
    <source>
        <dbReference type="EMBL" id="PVI06880.1"/>
    </source>
</evidence>
<accession>A0A2V1EBX7</accession>
<protein>
    <recommendedName>
        <fullName evidence="4">Secreted protein</fullName>
    </recommendedName>
</protein>
<evidence type="ECO:0008006" key="4">
    <source>
        <dbReference type="Google" id="ProtNLM"/>
    </source>
</evidence>
<proteinExistence type="predicted"/>
<evidence type="ECO:0000313" key="3">
    <source>
        <dbReference type="Proteomes" id="UP000244855"/>
    </source>
</evidence>